<evidence type="ECO:0000313" key="1">
    <source>
        <dbReference type="EMBL" id="KAI3781431.1"/>
    </source>
</evidence>
<reference evidence="2" key="1">
    <citation type="journal article" date="2022" name="Mol. Ecol. Resour.">
        <title>The genomes of chicory, endive, great burdock and yacon provide insights into Asteraceae palaeo-polyploidization history and plant inulin production.</title>
        <authorList>
            <person name="Fan W."/>
            <person name="Wang S."/>
            <person name="Wang H."/>
            <person name="Wang A."/>
            <person name="Jiang F."/>
            <person name="Liu H."/>
            <person name="Zhao H."/>
            <person name="Xu D."/>
            <person name="Zhang Y."/>
        </authorList>
    </citation>
    <scope>NUCLEOTIDE SEQUENCE [LARGE SCALE GENOMIC DNA]</scope>
    <source>
        <strain evidence="2">cv. Punajuju</strain>
    </source>
</reference>
<dbReference type="Proteomes" id="UP001055811">
    <property type="component" value="Linkage Group LG02"/>
</dbReference>
<organism evidence="1 2">
    <name type="scientific">Cichorium intybus</name>
    <name type="common">Chicory</name>
    <dbReference type="NCBI Taxonomy" id="13427"/>
    <lineage>
        <taxon>Eukaryota</taxon>
        <taxon>Viridiplantae</taxon>
        <taxon>Streptophyta</taxon>
        <taxon>Embryophyta</taxon>
        <taxon>Tracheophyta</taxon>
        <taxon>Spermatophyta</taxon>
        <taxon>Magnoliopsida</taxon>
        <taxon>eudicotyledons</taxon>
        <taxon>Gunneridae</taxon>
        <taxon>Pentapetalae</taxon>
        <taxon>asterids</taxon>
        <taxon>campanulids</taxon>
        <taxon>Asterales</taxon>
        <taxon>Asteraceae</taxon>
        <taxon>Cichorioideae</taxon>
        <taxon>Cichorieae</taxon>
        <taxon>Cichoriinae</taxon>
        <taxon>Cichorium</taxon>
    </lineage>
</organism>
<sequence length="92" mass="10341">MSKATNEVFNRWHFSIETDSEVVEKGTVSPRCNDVQELDGGREIPVGDTTPFKYQITYNTRNVATNKNMINCLSITTTRSARGRGDGDTFSY</sequence>
<name>A0ACB9GDY4_CICIN</name>
<proteinExistence type="predicted"/>
<dbReference type="EMBL" id="CM042010">
    <property type="protein sequence ID" value="KAI3781431.1"/>
    <property type="molecule type" value="Genomic_DNA"/>
</dbReference>
<keyword evidence="2" id="KW-1185">Reference proteome</keyword>
<accession>A0ACB9GDY4</accession>
<gene>
    <name evidence="1" type="ORF">L2E82_11446</name>
</gene>
<comment type="caution">
    <text evidence="1">The sequence shown here is derived from an EMBL/GenBank/DDBJ whole genome shotgun (WGS) entry which is preliminary data.</text>
</comment>
<evidence type="ECO:0000313" key="2">
    <source>
        <dbReference type="Proteomes" id="UP001055811"/>
    </source>
</evidence>
<reference evidence="1 2" key="2">
    <citation type="journal article" date="2022" name="Mol. Ecol. Resour.">
        <title>The genomes of chicory, endive, great burdock and yacon provide insights into Asteraceae paleo-polyploidization history and plant inulin production.</title>
        <authorList>
            <person name="Fan W."/>
            <person name="Wang S."/>
            <person name="Wang H."/>
            <person name="Wang A."/>
            <person name="Jiang F."/>
            <person name="Liu H."/>
            <person name="Zhao H."/>
            <person name="Xu D."/>
            <person name="Zhang Y."/>
        </authorList>
    </citation>
    <scope>NUCLEOTIDE SEQUENCE [LARGE SCALE GENOMIC DNA]</scope>
    <source>
        <strain evidence="2">cv. Punajuju</strain>
        <tissue evidence="1">Leaves</tissue>
    </source>
</reference>
<protein>
    <submittedName>
        <fullName evidence="1">Uncharacterized protein</fullName>
    </submittedName>
</protein>